<protein>
    <submittedName>
        <fullName evidence="1">DUF1758 domain-containing protein</fullName>
    </submittedName>
</protein>
<dbReference type="AlphaFoldDB" id="A0A8X6HLV8"/>
<evidence type="ECO:0000313" key="2">
    <source>
        <dbReference type="Proteomes" id="UP000887116"/>
    </source>
</evidence>
<organism evidence="1 2">
    <name type="scientific">Trichonephila clavata</name>
    <name type="common">Joro spider</name>
    <name type="synonym">Nephila clavata</name>
    <dbReference type="NCBI Taxonomy" id="2740835"/>
    <lineage>
        <taxon>Eukaryota</taxon>
        <taxon>Metazoa</taxon>
        <taxon>Ecdysozoa</taxon>
        <taxon>Arthropoda</taxon>
        <taxon>Chelicerata</taxon>
        <taxon>Arachnida</taxon>
        <taxon>Araneae</taxon>
        <taxon>Araneomorphae</taxon>
        <taxon>Entelegynae</taxon>
        <taxon>Araneoidea</taxon>
        <taxon>Nephilidae</taxon>
        <taxon>Trichonephila</taxon>
    </lineage>
</organism>
<gene>
    <name evidence="1" type="primary">AVEN_215320_1</name>
    <name evidence="1" type="ORF">TNCT_236541</name>
</gene>
<dbReference type="EMBL" id="BMAO01018728">
    <property type="protein sequence ID" value="GFR25563.1"/>
    <property type="molecule type" value="Genomic_DNA"/>
</dbReference>
<evidence type="ECO:0000313" key="1">
    <source>
        <dbReference type="EMBL" id="GFR25563.1"/>
    </source>
</evidence>
<proteinExistence type="predicted"/>
<reference evidence="1" key="1">
    <citation type="submission" date="2020-07" db="EMBL/GenBank/DDBJ databases">
        <title>Multicomponent nature underlies the extraordinary mechanical properties of spider dragline silk.</title>
        <authorList>
            <person name="Kono N."/>
            <person name="Nakamura H."/>
            <person name="Mori M."/>
            <person name="Yoshida Y."/>
            <person name="Ohtoshi R."/>
            <person name="Malay A.D."/>
            <person name="Moran D.A.P."/>
            <person name="Tomita M."/>
            <person name="Numata K."/>
            <person name="Arakawa K."/>
        </authorList>
    </citation>
    <scope>NUCLEOTIDE SEQUENCE</scope>
</reference>
<sequence length="179" mass="20600">MEFLVVPKITGLTPTNKLDISGIKIPEYIELSDENFYSPGRIDLLLSNQIFFEILNHGKIKLAEGKLILQYTVFGYVASGVMSHNYPNKSYCGLVTDVNELKNCIKRFWEIENCPDFEIPTLSREEKLCEEYFTSTYNRDETGRFIVKMPLSKDPSCLGDSKLTTLRGLNSLWRRLVQE</sequence>
<dbReference type="Proteomes" id="UP000887116">
    <property type="component" value="Unassembled WGS sequence"/>
</dbReference>
<accession>A0A8X6HLV8</accession>
<comment type="caution">
    <text evidence="1">The sequence shown here is derived from an EMBL/GenBank/DDBJ whole genome shotgun (WGS) entry which is preliminary data.</text>
</comment>
<keyword evidence="2" id="KW-1185">Reference proteome</keyword>
<dbReference type="OrthoDB" id="6433527at2759"/>
<name>A0A8X6HLV8_TRICU</name>